<evidence type="ECO:0000313" key="1">
    <source>
        <dbReference type="EMBL" id="KAG0008760.1"/>
    </source>
</evidence>
<protein>
    <submittedName>
        <fullName evidence="1">Uncharacterized protein</fullName>
    </submittedName>
</protein>
<gene>
    <name evidence="1" type="ORF">BGZ80_003078</name>
</gene>
<proteinExistence type="predicted"/>
<name>A0A9P6SWQ3_9FUNG</name>
<dbReference type="EMBL" id="JAAAID010001796">
    <property type="protein sequence ID" value="KAG0008760.1"/>
    <property type="molecule type" value="Genomic_DNA"/>
</dbReference>
<sequence length="105" mass="11613">MPPIPINVVRAAKNGPSSRACGIGNNIGTCWIPLDTSHMAVGFFGTRWPSIRYHESNNAMAVYRADRIPQEFTIHRVIGWDRCHEIPACSIVARGISNALQENIV</sequence>
<reference evidence="1" key="1">
    <citation type="journal article" date="2020" name="Fungal Divers.">
        <title>Resolving the Mortierellaceae phylogeny through synthesis of multi-gene phylogenetics and phylogenomics.</title>
        <authorList>
            <person name="Vandepol N."/>
            <person name="Liber J."/>
            <person name="Desiro A."/>
            <person name="Na H."/>
            <person name="Kennedy M."/>
            <person name="Barry K."/>
            <person name="Grigoriev I.V."/>
            <person name="Miller A.N."/>
            <person name="O'Donnell K."/>
            <person name="Stajich J.E."/>
            <person name="Bonito G."/>
        </authorList>
    </citation>
    <scope>NUCLEOTIDE SEQUENCE</scope>
    <source>
        <strain evidence="1">NRRL 2769</strain>
    </source>
</reference>
<dbReference type="Proteomes" id="UP000703661">
    <property type="component" value="Unassembled WGS sequence"/>
</dbReference>
<feature type="non-terminal residue" evidence="1">
    <location>
        <position position="105"/>
    </location>
</feature>
<organism evidence="1 2">
    <name type="scientific">Entomortierella chlamydospora</name>
    <dbReference type="NCBI Taxonomy" id="101097"/>
    <lineage>
        <taxon>Eukaryota</taxon>
        <taxon>Fungi</taxon>
        <taxon>Fungi incertae sedis</taxon>
        <taxon>Mucoromycota</taxon>
        <taxon>Mortierellomycotina</taxon>
        <taxon>Mortierellomycetes</taxon>
        <taxon>Mortierellales</taxon>
        <taxon>Mortierellaceae</taxon>
        <taxon>Entomortierella</taxon>
    </lineage>
</organism>
<evidence type="ECO:0000313" key="2">
    <source>
        <dbReference type="Proteomes" id="UP000703661"/>
    </source>
</evidence>
<comment type="caution">
    <text evidence="1">The sequence shown here is derived from an EMBL/GenBank/DDBJ whole genome shotgun (WGS) entry which is preliminary data.</text>
</comment>
<accession>A0A9P6SWQ3</accession>
<dbReference type="AlphaFoldDB" id="A0A9P6SWQ3"/>
<keyword evidence="2" id="KW-1185">Reference proteome</keyword>